<dbReference type="PROSITE" id="PS01305">
    <property type="entry name" value="MOAA_NIFB_PQQE"/>
    <property type="match status" value="1"/>
</dbReference>
<dbReference type="SFLD" id="SFLDS00029">
    <property type="entry name" value="Radical_SAM"/>
    <property type="match status" value="1"/>
</dbReference>
<dbReference type="InterPro" id="IPR050377">
    <property type="entry name" value="Radical_SAM_PqqE_MftC-like"/>
</dbReference>
<comment type="cofactor">
    <cofactor evidence="1">
        <name>[4Fe-4S] cluster</name>
        <dbReference type="ChEBI" id="CHEBI:49883"/>
    </cofactor>
</comment>
<sequence>MSTSGKFSLVPDLPKELQVEVTGACNLRCRMCLVRYAPPVGRSEGALSYPAFRDLVDTLPELTKLTLQGLGEPLLAPHLLDMIRYATERRVQVGFNSNGVLLNRQWARDLVAAGTSWVHISLDGATASTYEDVRHSTTFKPRPGQFDQVVANLRTLVAERAAAGATKPVIKLVFVAMRRNVAELPALVDLAADVGVDELWVQNLSHTFSDTDPAGHYSAIRAYTAEESLVAAEDQETSRRAFAAAAAKAARRGLDLRLPELTEQQVRDDAVGCTWPWESAYVTHRGEVQPCCMVMGSDRATLGRLDEQPFTEIWKGERYQRFRAGLRSQDPPEVCRGCSLYRSIF</sequence>
<dbReference type="InterPro" id="IPR034391">
    <property type="entry name" value="AdoMet-like_SPASM_containing"/>
</dbReference>
<gene>
    <name evidence="9" type="ORF">GC106_41110</name>
</gene>
<keyword evidence="2" id="KW-0004">4Fe-4S</keyword>
<dbReference type="EMBL" id="JAAATY010000012">
    <property type="protein sequence ID" value="NRN66878.1"/>
    <property type="molecule type" value="Genomic_DNA"/>
</dbReference>
<dbReference type="Gene3D" id="3.20.20.70">
    <property type="entry name" value="Aldolase class I"/>
    <property type="match status" value="1"/>
</dbReference>
<keyword evidence="5" id="KW-0560">Oxidoreductase</keyword>
<dbReference type="Pfam" id="PF04055">
    <property type="entry name" value="Radical_SAM"/>
    <property type="match status" value="1"/>
</dbReference>
<evidence type="ECO:0000256" key="3">
    <source>
        <dbReference type="ARBA" id="ARBA00022691"/>
    </source>
</evidence>
<dbReference type="InterPro" id="IPR000385">
    <property type="entry name" value="MoaA_NifB_PqqE_Fe-S-bd_CS"/>
</dbReference>
<reference evidence="9 10" key="1">
    <citation type="submission" date="2020-01" db="EMBL/GenBank/DDBJ databases">
        <title>Kibdelosporangium persica a novel Actinomycetes from a hot desert in Iran.</title>
        <authorList>
            <person name="Safaei N."/>
            <person name="Zaburannyi N."/>
            <person name="Mueller R."/>
            <person name="Wink J."/>
        </authorList>
    </citation>
    <scope>NUCLEOTIDE SEQUENCE [LARGE SCALE GENOMIC DNA]</scope>
    <source>
        <strain evidence="9 10">4NS15</strain>
    </source>
</reference>
<evidence type="ECO:0000256" key="1">
    <source>
        <dbReference type="ARBA" id="ARBA00001966"/>
    </source>
</evidence>
<evidence type="ECO:0000313" key="10">
    <source>
        <dbReference type="Proteomes" id="UP000763557"/>
    </source>
</evidence>
<dbReference type="SUPFAM" id="SSF102114">
    <property type="entry name" value="Radical SAM enzymes"/>
    <property type="match status" value="1"/>
</dbReference>
<evidence type="ECO:0000259" key="8">
    <source>
        <dbReference type="PROSITE" id="PS51918"/>
    </source>
</evidence>
<keyword evidence="3" id="KW-0949">S-adenosyl-L-methionine</keyword>
<dbReference type="PANTHER" id="PTHR11228:SF7">
    <property type="entry name" value="PQQA PEPTIDE CYCLASE"/>
    <property type="match status" value="1"/>
</dbReference>
<dbReference type="PROSITE" id="PS51918">
    <property type="entry name" value="RADICAL_SAM"/>
    <property type="match status" value="1"/>
</dbReference>
<keyword evidence="6" id="KW-0408">Iron</keyword>
<dbReference type="InterPro" id="IPR023885">
    <property type="entry name" value="4Fe4S-binding_SPASM_dom"/>
</dbReference>
<comment type="caution">
    <text evidence="9">The sequence shown here is derived from an EMBL/GenBank/DDBJ whole genome shotgun (WGS) entry which is preliminary data.</text>
</comment>
<organism evidence="9 10">
    <name type="scientific">Kibdelosporangium persicum</name>
    <dbReference type="NCBI Taxonomy" id="2698649"/>
    <lineage>
        <taxon>Bacteria</taxon>
        <taxon>Bacillati</taxon>
        <taxon>Actinomycetota</taxon>
        <taxon>Actinomycetes</taxon>
        <taxon>Pseudonocardiales</taxon>
        <taxon>Pseudonocardiaceae</taxon>
        <taxon>Kibdelosporangium</taxon>
    </lineage>
</organism>
<keyword evidence="10" id="KW-1185">Reference proteome</keyword>
<dbReference type="Proteomes" id="UP000763557">
    <property type="component" value="Unassembled WGS sequence"/>
</dbReference>
<dbReference type="PANTHER" id="PTHR11228">
    <property type="entry name" value="RADICAL SAM DOMAIN PROTEIN"/>
    <property type="match status" value="1"/>
</dbReference>
<dbReference type="InterPro" id="IPR006638">
    <property type="entry name" value="Elp3/MiaA/NifB-like_rSAM"/>
</dbReference>
<keyword evidence="7" id="KW-0411">Iron-sulfur</keyword>
<evidence type="ECO:0000256" key="4">
    <source>
        <dbReference type="ARBA" id="ARBA00022723"/>
    </source>
</evidence>
<dbReference type="RefSeq" id="WP_173133702.1">
    <property type="nucleotide sequence ID" value="NZ_CBCSGW010000001.1"/>
</dbReference>
<dbReference type="SFLD" id="SFLDG01386">
    <property type="entry name" value="main_SPASM_domain-containing"/>
    <property type="match status" value="1"/>
</dbReference>
<name>A0ABX2F693_9PSEU</name>
<dbReference type="InterPro" id="IPR007197">
    <property type="entry name" value="rSAM"/>
</dbReference>
<keyword evidence="4" id="KW-0479">Metal-binding</keyword>
<dbReference type="SFLD" id="SFLDG01387">
    <property type="entry name" value="BtrN-like_SPASM_domain_contain"/>
    <property type="match status" value="1"/>
</dbReference>
<evidence type="ECO:0000256" key="2">
    <source>
        <dbReference type="ARBA" id="ARBA00022485"/>
    </source>
</evidence>
<dbReference type="SFLD" id="SFLDG01067">
    <property type="entry name" value="SPASM/twitch_domain_containing"/>
    <property type="match status" value="1"/>
</dbReference>
<dbReference type="SMART" id="SM00729">
    <property type="entry name" value="Elp3"/>
    <property type="match status" value="1"/>
</dbReference>
<accession>A0ABX2F693</accession>
<dbReference type="InterPro" id="IPR013785">
    <property type="entry name" value="Aldolase_TIM"/>
</dbReference>
<evidence type="ECO:0000256" key="7">
    <source>
        <dbReference type="ARBA" id="ARBA00023014"/>
    </source>
</evidence>
<feature type="domain" description="Radical SAM core" evidence="8">
    <location>
        <begin position="11"/>
        <end position="245"/>
    </location>
</feature>
<dbReference type="CDD" id="cd21109">
    <property type="entry name" value="SPASM"/>
    <property type="match status" value="1"/>
</dbReference>
<evidence type="ECO:0000313" key="9">
    <source>
        <dbReference type="EMBL" id="NRN66878.1"/>
    </source>
</evidence>
<dbReference type="Pfam" id="PF13186">
    <property type="entry name" value="SPASM"/>
    <property type="match status" value="1"/>
</dbReference>
<protein>
    <submittedName>
        <fullName evidence="9">Pyrroloquinoline quinone biosynthesis protein PqqE</fullName>
    </submittedName>
</protein>
<evidence type="ECO:0000256" key="5">
    <source>
        <dbReference type="ARBA" id="ARBA00023002"/>
    </source>
</evidence>
<proteinExistence type="predicted"/>
<dbReference type="InterPro" id="IPR058240">
    <property type="entry name" value="rSAM_sf"/>
</dbReference>
<dbReference type="CDD" id="cd01335">
    <property type="entry name" value="Radical_SAM"/>
    <property type="match status" value="1"/>
</dbReference>
<evidence type="ECO:0000256" key="6">
    <source>
        <dbReference type="ARBA" id="ARBA00023004"/>
    </source>
</evidence>